<organism evidence="8 9">
    <name type="scientific">Sinanodonta woodiana</name>
    <name type="common">Chinese pond mussel</name>
    <name type="synonym">Anodonta woodiana</name>
    <dbReference type="NCBI Taxonomy" id="1069815"/>
    <lineage>
        <taxon>Eukaryota</taxon>
        <taxon>Metazoa</taxon>
        <taxon>Spiralia</taxon>
        <taxon>Lophotrochozoa</taxon>
        <taxon>Mollusca</taxon>
        <taxon>Bivalvia</taxon>
        <taxon>Autobranchia</taxon>
        <taxon>Heteroconchia</taxon>
        <taxon>Palaeoheterodonta</taxon>
        <taxon>Unionida</taxon>
        <taxon>Unionoidea</taxon>
        <taxon>Unionidae</taxon>
        <taxon>Unioninae</taxon>
        <taxon>Sinanodonta</taxon>
    </lineage>
</organism>
<dbReference type="GO" id="GO:0006915">
    <property type="term" value="P:apoptotic process"/>
    <property type="evidence" value="ECO:0007669"/>
    <property type="project" value="UniProtKB-KW"/>
</dbReference>
<dbReference type="GO" id="GO:0042981">
    <property type="term" value="P:regulation of apoptotic process"/>
    <property type="evidence" value="ECO:0007669"/>
    <property type="project" value="UniProtKB-ARBA"/>
</dbReference>
<protein>
    <submittedName>
        <fullName evidence="8">Uncharacterized protein</fullName>
    </submittedName>
</protein>
<dbReference type="InterPro" id="IPR001309">
    <property type="entry name" value="Pept_C14_p20"/>
</dbReference>
<sequence>MESIPRDIVEKHNQLLVDLCENMDIDDPGYKQFIMYLKNTDLPPGRLARVQRDPTDLFDLMNQKGKLKVGDYSVLERALEKSGLNVLLDIVRIKGQEITKLLQRESPNTNEDTTCKRDDSSNRAIQSVFTEAKDDGMRARNEYDRAKKKGLLLILNFTEERKGTHLDVSALKKFFEDTLKFDVEDPRQDKDTDLTLSEFDEVLEHAKSLLNLQAKKYYCFFCAVLSHGNEKGIRCGDGQFKDVDDIMKTFTNDKISNFVGKPKVFLIQACRGDAIQKDHPIADDWPTAISDVTGKITVPTEADVLIAYATTPGNKAWRYENIGSWFMHVTISVFETWHKNEHVEEMFIRIKDEIAHDEKWKPKTGERMMPCTWSTLTKKLMI</sequence>
<evidence type="ECO:0000313" key="9">
    <source>
        <dbReference type="Proteomes" id="UP001634394"/>
    </source>
</evidence>
<dbReference type="PANTHER" id="PTHR48169">
    <property type="entry name" value="DED DOMAIN-CONTAINING PROTEIN"/>
    <property type="match status" value="1"/>
</dbReference>
<dbReference type="EMBL" id="JBJQND010000007">
    <property type="protein sequence ID" value="KAL3871851.1"/>
    <property type="molecule type" value="Genomic_DNA"/>
</dbReference>
<evidence type="ECO:0000256" key="4">
    <source>
        <dbReference type="RuleBase" id="RU003971"/>
    </source>
</evidence>
<evidence type="ECO:0000256" key="3">
    <source>
        <dbReference type="ARBA" id="ARBA00022737"/>
    </source>
</evidence>
<dbReference type="InterPro" id="IPR033139">
    <property type="entry name" value="Caspase_cys_AS"/>
</dbReference>
<dbReference type="InterPro" id="IPR015917">
    <property type="entry name" value="Pept_C14A"/>
</dbReference>
<dbReference type="GO" id="GO:0004197">
    <property type="term" value="F:cysteine-type endopeptidase activity"/>
    <property type="evidence" value="ECO:0007669"/>
    <property type="project" value="UniProtKB-ARBA"/>
</dbReference>
<dbReference type="PROSITE" id="PS50208">
    <property type="entry name" value="CASPASE_P20"/>
    <property type="match status" value="1"/>
</dbReference>
<evidence type="ECO:0000259" key="5">
    <source>
        <dbReference type="PROSITE" id="PS50168"/>
    </source>
</evidence>
<proteinExistence type="inferred from homology"/>
<dbReference type="SMART" id="SM00115">
    <property type="entry name" value="CASc"/>
    <property type="match status" value="1"/>
</dbReference>
<dbReference type="Pfam" id="PF00656">
    <property type="entry name" value="Peptidase_C14"/>
    <property type="match status" value="1"/>
</dbReference>
<evidence type="ECO:0000313" key="8">
    <source>
        <dbReference type="EMBL" id="KAL3871851.1"/>
    </source>
</evidence>
<feature type="domain" description="Caspase family p20" evidence="7">
    <location>
        <begin position="193"/>
        <end position="274"/>
    </location>
</feature>
<dbReference type="Gene3D" id="3.40.50.1460">
    <property type="match status" value="1"/>
</dbReference>
<dbReference type="GO" id="GO:0005737">
    <property type="term" value="C:cytoplasm"/>
    <property type="evidence" value="ECO:0007669"/>
    <property type="project" value="UniProtKB-ARBA"/>
</dbReference>
<accession>A0ABD3WD63</accession>
<dbReference type="Proteomes" id="UP001634394">
    <property type="component" value="Unassembled WGS sequence"/>
</dbReference>
<dbReference type="InterPro" id="IPR011029">
    <property type="entry name" value="DEATH-like_dom_sf"/>
</dbReference>
<evidence type="ECO:0000259" key="7">
    <source>
        <dbReference type="PROSITE" id="PS50208"/>
    </source>
</evidence>
<evidence type="ECO:0000256" key="2">
    <source>
        <dbReference type="ARBA" id="ARBA00022703"/>
    </source>
</evidence>
<dbReference type="PROSITE" id="PS50207">
    <property type="entry name" value="CASPASE_P10"/>
    <property type="match status" value="1"/>
</dbReference>
<comment type="caution">
    <text evidence="8">The sequence shown here is derived from an EMBL/GenBank/DDBJ whole genome shotgun (WGS) entry which is preliminary data.</text>
</comment>
<comment type="similarity">
    <text evidence="1 4">Belongs to the peptidase C14A family.</text>
</comment>
<dbReference type="InterPro" id="IPR001875">
    <property type="entry name" value="DED_dom"/>
</dbReference>
<keyword evidence="3" id="KW-0677">Repeat</keyword>
<dbReference type="SUPFAM" id="SSF52129">
    <property type="entry name" value="Caspase-like"/>
    <property type="match status" value="1"/>
</dbReference>
<name>A0ABD3WD63_SINWO</name>
<dbReference type="InterPro" id="IPR011600">
    <property type="entry name" value="Pept_C14_caspase"/>
</dbReference>
<dbReference type="PRINTS" id="PR00376">
    <property type="entry name" value="IL1BCENZYME"/>
</dbReference>
<feature type="domain" description="DED" evidence="5">
    <location>
        <begin position="11"/>
        <end position="93"/>
    </location>
</feature>
<reference evidence="8 9" key="1">
    <citation type="submission" date="2024-11" db="EMBL/GenBank/DDBJ databases">
        <title>Chromosome-level genome assembly of the freshwater bivalve Anodonta woodiana.</title>
        <authorList>
            <person name="Chen X."/>
        </authorList>
    </citation>
    <scope>NUCLEOTIDE SEQUENCE [LARGE SCALE GENOMIC DNA]</scope>
    <source>
        <strain evidence="8">MN2024</strain>
        <tissue evidence="8">Gills</tissue>
    </source>
</reference>
<feature type="domain" description="Caspase family p10" evidence="6">
    <location>
        <begin position="294"/>
        <end position="382"/>
    </location>
</feature>
<keyword evidence="9" id="KW-1185">Reference proteome</keyword>
<dbReference type="InterPro" id="IPR029030">
    <property type="entry name" value="Caspase-like_dom_sf"/>
</dbReference>
<dbReference type="InterPro" id="IPR002138">
    <property type="entry name" value="Pept_C14_p10"/>
</dbReference>
<keyword evidence="2" id="KW-0053">Apoptosis</keyword>
<dbReference type="Gene3D" id="1.10.533.10">
    <property type="entry name" value="Death Domain, Fas"/>
    <property type="match status" value="1"/>
</dbReference>
<gene>
    <name evidence="8" type="ORF">ACJMK2_039823</name>
</gene>
<dbReference type="AlphaFoldDB" id="A0ABD3WD63"/>
<evidence type="ECO:0000259" key="6">
    <source>
        <dbReference type="PROSITE" id="PS50207"/>
    </source>
</evidence>
<dbReference type="PROSITE" id="PS01122">
    <property type="entry name" value="CASPASE_CYS"/>
    <property type="match status" value="1"/>
</dbReference>
<dbReference type="GO" id="GO:0051604">
    <property type="term" value="P:protein maturation"/>
    <property type="evidence" value="ECO:0007669"/>
    <property type="project" value="UniProtKB-ARBA"/>
</dbReference>
<dbReference type="PANTHER" id="PTHR48169:SF7">
    <property type="entry name" value="CASPASE 10"/>
    <property type="match status" value="1"/>
</dbReference>
<dbReference type="PROSITE" id="PS50168">
    <property type="entry name" value="DED"/>
    <property type="match status" value="1"/>
</dbReference>
<evidence type="ECO:0000256" key="1">
    <source>
        <dbReference type="ARBA" id="ARBA00010134"/>
    </source>
</evidence>